<accession>A0AA40G8U4</accession>
<protein>
    <submittedName>
        <fullName evidence="1">Uncharacterized protein</fullName>
    </submittedName>
</protein>
<sequence>METSTPGRRDGTGTFVAVEKEDLLGEEKKEEEEETKALEKSTKEFAFDCQV</sequence>
<dbReference type="AlphaFoldDB" id="A0AA40G8U4"/>
<proteinExistence type="predicted"/>
<name>A0AA40G8U4_9HYME</name>
<organism evidence="1 2">
    <name type="scientific">Melipona bicolor</name>
    <dbReference type="NCBI Taxonomy" id="60889"/>
    <lineage>
        <taxon>Eukaryota</taxon>
        <taxon>Metazoa</taxon>
        <taxon>Ecdysozoa</taxon>
        <taxon>Arthropoda</taxon>
        <taxon>Hexapoda</taxon>
        <taxon>Insecta</taxon>
        <taxon>Pterygota</taxon>
        <taxon>Neoptera</taxon>
        <taxon>Endopterygota</taxon>
        <taxon>Hymenoptera</taxon>
        <taxon>Apocrita</taxon>
        <taxon>Aculeata</taxon>
        <taxon>Apoidea</taxon>
        <taxon>Anthophila</taxon>
        <taxon>Apidae</taxon>
        <taxon>Melipona</taxon>
    </lineage>
</organism>
<dbReference type="Proteomes" id="UP001177670">
    <property type="component" value="Unassembled WGS sequence"/>
</dbReference>
<comment type="caution">
    <text evidence="1">The sequence shown here is derived from an EMBL/GenBank/DDBJ whole genome shotgun (WGS) entry which is preliminary data.</text>
</comment>
<reference evidence="1" key="1">
    <citation type="submission" date="2021-10" db="EMBL/GenBank/DDBJ databases">
        <title>Melipona bicolor Genome sequencing and assembly.</title>
        <authorList>
            <person name="Araujo N.S."/>
            <person name="Arias M.C."/>
        </authorList>
    </citation>
    <scope>NUCLEOTIDE SEQUENCE</scope>
    <source>
        <strain evidence="1">USP_2M_L1-L4_2017</strain>
        <tissue evidence="1">Whole body</tissue>
    </source>
</reference>
<evidence type="ECO:0000313" key="2">
    <source>
        <dbReference type="Proteomes" id="UP001177670"/>
    </source>
</evidence>
<keyword evidence="2" id="KW-1185">Reference proteome</keyword>
<evidence type="ECO:0000313" key="1">
    <source>
        <dbReference type="EMBL" id="KAK1133106.1"/>
    </source>
</evidence>
<dbReference type="EMBL" id="JAHYIQ010000004">
    <property type="protein sequence ID" value="KAK1133106.1"/>
    <property type="molecule type" value="Genomic_DNA"/>
</dbReference>
<gene>
    <name evidence="1" type="ORF">K0M31_014464</name>
</gene>